<evidence type="ECO:0000313" key="2">
    <source>
        <dbReference type="Proteomes" id="UP000327007"/>
    </source>
</evidence>
<name>A0AAI9WIX1_9BACE</name>
<proteinExistence type="predicted"/>
<gene>
    <name evidence="1" type="ORF">F6S82_09195</name>
</gene>
<protein>
    <submittedName>
        <fullName evidence="1">Uncharacterized protein</fullName>
    </submittedName>
</protein>
<dbReference type="AlphaFoldDB" id="A0AAI9WIX1"/>
<dbReference type="RefSeq" id="WP_151433308.1">
    <property type="nucleotide sequence ID" value="NZ_VYQC01000004.1"/>
</dbReference>
<dbReference type="EMBL" id="VYQC01000004">
    <property type="protein sequence ID" value="KAA9047793.1"/>
    <property type="molecule type" value="Genomic_DNA"/>
</dbReference>
<accession>A0AAI9WIX1</accession>
<reference evidence="2" key="1">
    <citation type="journal article" date="2018" name="J. Anim. Genet.">
        <title>Acquired interbacterial defense systems protect against interspecies antagonism in the human gut microbiome.</title>
        <authorList>
            <person name="Ross B.D."/>
            <person name="Verster A.J."/>
            <person name="Radey M.C."/>
            <person name="Schmidtke D.T."/>
            <person name="Pope C.E."/>
            <person name="Hoffman L.R."/>
            <person name="Hajjar A."/>
            <person name="Peterson S.B."/>
            <person name="Borenstein E."/>
            <person name="Mougous J."/>
        </authorList>
    </citation>
    <scope>NUCLEOTIDE SEQUENCE [LARGE SCALE GENOMIC DNA]</scope>
    <source>
        <strain evidence="2">H204</strain>
    </source>
</reference>
<comment type="caution">
    <text evidence="1">The sequence shown here is derived from an EMBL/GenBank/DDBJ whole genome shotgun (WGS) entry which is preliminary data.</text>
</comment>
<dbReference type="Proteomes" id="UP000327007">
    <property type="component" value="Unassembled WGS sequence"/>
</dbReference>
<sequence length="71" mass="8118">MISLRTYKDATGSASSGQEIPWIWREHAKDCQTGFPRAMQVLDRFMYQKLVYEADTVAPYISMAMIRGNNA</sequence>
<evidence type="ECO:0000313" key="1">
    <source>
        <dbReference type="EMBL" id="KAA9047793.1"/>
    </source>
</evidence>
<organism evidence="1 2">
    <name type="scientific">Bacteroides xylanisolvens</name>
    <dbReference type="NCBI Taxonomy" id="371601"/>
    <lineage>
        <taxon>Bacteria</taxon>
        <taxon>Pseudomonadati</taxon>
        <taxon>Bacteroidota</taxon>
        <taxon>Bacteroidia</taxon>
        <taxon>Bacteroidales</taxon>
        <taxon>Bacteroidaceae</taxon>
        <taxon>Bacteroides</taxon>
    </lineage>
</organism>